<dbReference type="Pfam" id="PF06089">
    <property type="entry name" value="Asparaginase_II"/>
    <property type="match status" value="1"/>
</dbReference>
<dbReference type="EMBL" id="CADCUE010000144">
    <property type="protein sequence ID" value="CAA9337514.1"/>
    <property type="molecule type" value="Genomic_DNA"/>
</dbReference>
<proteinExistence type="predicted"/>
<dbReference type="PANTHER" id="PTHR42110">
    <property type="entry name" value="L-ASPARAGINASE, PUTATIVE (AFU_ORTHOLOGUE AFUA_3G11890)-RELATED"/>
    <property type="match status" value="1"/>
</dbReference>
<reference evidence="1" key="1">
    <citation type="submission" date="2020-02" db="EMBL/GenBank/DDBJ databases">
        <authorList>
            <person name="Meier V. D."/>
        </authorList>
    </citation>
    <scope>NUCLEOTIDE SEQUENCE</scope>
    <source>
        <strain evidence="1">AVDCRST_MAG16</strain>
    </source>
</reference>
<sequence>MTAPVLVELVRSGVVESVHAASVVAVRADGSDALALGDVDVPVFPRSSNKPLQAVGLLEAGWEPPDEESLALATASHSGEPSHLAVVRRTLAAAGLDESALGCPAMLPLSEPAAHALLRAGGAASRLTMNCSGKHAAMLATCAAQGWPTAGYLDPQAPVQQALTAALERLAGEPVRHVAVDGCGAPQHALTLRGLARAFTALATGDGACRRTAAAMTARPDLVGGTGREVTDLMAGIPGLVAKDGAEGVFAAALPDGAAVAVKVADGATRAAVPVLVAGLRAVGVRAEVLDRLARTPVLGGGVPVGELRPAPGLLPAL</sequence>
<dbReference type="PANTHER" id="PTHR42110:SF1">
    <property type="entry name" value="L-ASPARAGINASE, PUTATIVE (AFU_ORTHOLOGUE AFUA_3G11890)-RELATED"/>
    <property type="match status" value="1"/>
</dbReference>
<evidence type="ECO:0000313" key="1">
    <source>
        <dbReference type="EMBL" id="CAA9337514.1"/>
    </source>
</evidence>
<gene>
    <name evidence="1" type="ORF">AVDCRST_MAG16-1596</name>
</gene>
<dbReference type="InterPro" id="IPR012338">
    <property type="entry name" value="Beta-lactam/transpept-like"/>
</dbReference>
<protein>
    <recommendedName>
        <fullName evidence="2">Asparaginase</fullName>
    </recommendedName>
</protein>
<name>A0A6J4LPK4_9ACTN</name>
<dbReference type="SUPFAM" id="SSF56601">
    <property type="entry name" value="beta-lactamase/transpeptidase-like"/>
    <property type="match status" value="1"/>
</dbReference>
<dbReference type="AlphaFoldDB" id="A0A6J4LPK4"/>
<organism evidence="1">
    <name type="scientific">uncultured Frankineae bacterium</name>
    <dbReference type="NCBI Taxonomy" id="437475"/>
    <lineage>
        <taxon>Bacteria</taxon>
        <taxon>Bacillati</taxon>
        <taxon>Actinomycetota</taxon>
        <taxon>Actinomycetes</taxon>
        <taxon>Frankiales</taxon>
        <taxon>environmental samples</taxon>
    </lineage>
</organism>
<accession>A0A6J4LPK4</accession>
<evidence type="ECO:0008006" key="2">
    <source>
        <dbReference type="Google" id="ProtNLM"/>
    </source>
</evidence>
<dbReference type="InterPro" id="IPR010349">
    <property type="entry name" value="Asparaginase_II"/>
</dbReference>